<dbReference type="Proteomes" id="UP000823749">
    <property type="component" value="Chromosome 3"/>
</dbReference>
<keyword evidence="2" id="KW-1185">Reference proteome</keyword>
<sequence>MSHRGGGPYDILQRRPQLLAAELVVLQRIPTRLPHIHHQERRRQCENLRRDRQLPFPPALVPLQPHAAVVLTLSHAKLPRPRRRLLQPRHHLARRGPRRGESQLLSLLPLLLLEQRRQIKPFRQ</sequence>
<accession>A0AAV6L5S0</accession>
<name>A0AAV6L5S0_9ERIC</name>
<dbReference type="AlphaFoldDB" id="A0AAV6L5S0"/>
<gene>
    <name evidence="1" type="ORF">RHGRI_009179</name>
</gene>
<organism evidence="1 2">
    <name type="scientific">Rhododendron griersonianum</name>
    <dbReference type="NCBI Taxonomy" id="479676"/>
    <lineage>
        <taxon>Eukaryota</taxon>
        <taxon>Viridiplantae</taxon>
        <taxon>Streptophyta</taxon>
        <taxon>Embryophyta</taxon>
        <taxon>Tracheophyta</taxon>
        <taxon>Spermatophyta</taxon>
        <taxon>Magnoliopsida</taxon>
        <taxon>eudicotyledons</taxon>
        <taxon>Gunneridae</taxon>
        <taxon>Pentapetalae</taxon>
        <taxon>asterids</taxon>
        <taxon>Ericales</taxon>
        <taxon>Ericaceae</taxon>
        <taxon>Ericoideae</taxon>
        <taxon>Rhodoreae</taxon>
        <taxon>Rhododendron</taxon>
    </lineage>
</organism>
<proteinExistence type="predicted"/>
<protein>
    <submittedName>
        <fullName evidence="1">Uncharacterized protein</fullName>
    </submittedName>
</protein>
<evidence type="ECO:0000313" key="1">
    <source>
        <dbReference type="EMBL" id="KAG5559554.1"/>
    </source>
</evidence>
<reference evidence="1" key="1">
    <citation type="submission" date="2020-08" db="EMBL/GenBank/DDBJ databases">
        <title>Plant Genome Project.</title>
        <authorList>
            <person name="Zhang R.-G."/>
        </authorList>
    </citation>
    <scope>NUCLEOTIDE SEQUENCE</scope>
    <source>
        <strain evidence="1">WSP0</strain>
        <tissue evidence="1">Leaf</tissue>
    </source>
</reference>
<comment type="caution">
    <text evidence="1">The sequence shown here is derived from an EMBL/GenBank/DDBJ whole genome shotgun (WGS) entry which is preliminary data.</text>
</comment>
<evidence type="ECO:0000313" key="2">
    <source>
        <dbReference type="Proteomes" id="UP000823749"/>
    </source>
</evidence>
<dbReference type="EMBL" id="JACTNZ010000003">
    <property type="protein sequence ID" value="KAG5559554.1"/>
    <property type="molecule type" value="Genomic_DNA"/>
</dbReference>